<dbReference type="NCBIfam" id="TIGR03941">
    <property type="entry name" value="tRNA_deam_assoc"/>
    <property type="match status" value="1"/>
</dbReference>
<protein>
    <submittedName>
        <fullName evidence="1">tRNA adenosine deaminase-associated protein</fullName>
    </submittedName>
</protein>
<evidence type="ECO:0000313" key="1">
    <source>
        <dbReference type="EMBL" id="APT88088.1"/>
    </source>
</evidence>
<evidence type="ECO:0000313" key="2">
    <source>
        <dbReference type="Proteomes" id="UP000185434"/>
    </source>
</evidence>
<sequence>MDFDGEGEDFASFAVTVTRTDAHWHVREFDDDFDDLDTSVRAVRALRAEGPAFALLCVDDDYFIVVRPSPNRTRVLLSDATAGVEDDIAAAALEEIGAEVPDLNPDEVEDVDPWAEGDFDILADLGLSEQVMGLITDDLDDWASEQIVRIAEELGFDDELFDEVDIPEH</sequence>
<dbReference type="AlphaFoldDB" id="A0A1L7CQI8"/>
<gene>
    <name evidence="1" type="ORF">CFRA_00900</name>
</gene>
<dbReference type="Proteomes" id="UP000185434">
    <property type="component" value="Chromosome"/>
</dbReference>
<reference evidence="1 2" key="1">
    <citation type="submission" date="2014-08" db="EMBL/GenBank/DDBJ databases">
        <title>Complete genome sequence of Corynebacterium frankenforstense ST18(T) (=DSM 45800(T)), isolated from raw cow milk.</title>
        <authorList>
            <person name="Ruckert C."/>
            <person name="Albersmeier A."/>
            <person name="Winkler A."/>
            <person name="Lipski A."/>
            <person name="Kalinowski J."/>
        </authorList>
    </citation>
    <scope>NUCLEOTIDE SEQUENCE [LARGE SCALE GENOMIC DNA]</scope>
    <source>
        <strain evidence="1 2">ST18</strain>
    </source>
</reference>
<proteinExistence type="predicted"/>
<organism evidence="1 2">
    <name type="scientific">Corynebacterium frankenforstense DSM 45800</name>
    <dbReference type="NCBI Taxonomy" id="1437875"/>
    <lineage>
        <taxon>Bacteria</taxon>
        <taxon>Bacillati</taxon>
        <taxon>Actinomycetota</taxon>
        <taxon>Actinomycetes</taxon>
        <taxon>Mycobacteriales</taxon>
        <taxon>Corynebacteriaceae</taxon>
        <taxon>Corynebacterium</taxon>
    </lineage>
</organism>
<dbReference type="InterPro" id="IPR023869">
    <property type="entry name" value="tRNA_Adeno_NH3ase_assoc_put"/>
</dbReference>
<keyword evidence="2" id="KW-1185">Reference proteome</keyword>
<dbReference type="EMBL" id="CP009247">
    <property type="protein sequence ID" value="APT88088.1"/>
    <property type="molecule type" value="Genomic_DNA"/>
</dbReference>
<accession>A0A1L7CQI8</accession>
<name>A0A1L7CQI8_9CORY</name>
<dbReference type="KEGG" id="cfk:CFRA_00900"/>
<dbReference type="STRING" id="1437875.CFRA_00900"/>